<accession>A0A5B9DKH6</accession>
<evidence type="ECO:0000259" key="1">
    <source>
        <dbReference type="Pfam" id="PF07486"/>
    </source>
</evidence>
<dbReference type="OrthoDB" id="9785345at2"/>
<dbReference type="Pfam" id="PF07486">
    <property type="entry name" value="Hydrolase_2"/>
    <property type="match status" value="1"/>
</dbReference>
<dbReference type="InterPro" id="IPR011105">
    <property type="entry name" value="Cell_wall_hydrolase_SleB"/>
</dbReference>
<dbReference type="InterPro" id="IPR042047">
    <property type="entry name" value="SleB_dom1"/>
</dbReference>
<feature type="domain" description="Cell wall hydrolase SleB" evidence="1">
    <location>
        <begin position="211"/>
        <end position="321"/>
    </location>
</feature>
<gene>
    <name evidence="2" type="ORF">FNA67_05475</name>
</gene>
<proteinExistence type="predicted"/>
<name>A0A5B9DKH6_9HYPH</name>
<keyword evidence="2" id="KW-0378">Hydrolase</keyword>
<evidence type="ECO:0000313" key="2">
    <source>
        <dbReference type="EMBL" id="QEE19657.1"/>
    </source>
</evidence>
<evidence type="ECO:0000313" key="3">
    <source>
        <dbReference type="Proteomes" id="UP000321062"/>
    </source>
</evidence>
<reference evidence="2 3" key="1">
    <citation type="journal article" date="2015" name="Int. J. Syst. Evol. Microbiol.">
        <title>Youhaiella tibetensis gen. nov., sp. nov., isolated from subsurface sediment.</title>
        <authorList>
            <person name="Wang Y.X."/>
            <person name="Huang F.Q."/>
            <person name="Nogi Y."/>
            <person name="Pang S.J."/>
            <person name="Wang P.K."/>
            <person name="Lv J."/>
        </authorList>
    </citation>
    <scope>NUCLEOTIDE SEQUENCE [LARGE SCALE GENOMIC DNA]</scope>
    <source>
        <strain evidence="3">fig4</strain>
    </source>
</reference>
<dbReference type="Proteomes" id="UP000321062">
    <property type="component" value="Chromosome"/>
</dbReference>
<protein>
    <submittedName>
        <fullName evidence="2">Cell wall hydrolase</fullName>
    </submittedName>
</protein>
<sequence length="329" mass="35522">MALRTRPVRARAARPRSPAAKVLAAAVFCLVGYATMIGGAQAPAYGEAEVPAVVPPSATLSYSGDKVTITGSVKQLFASKEFTGPNRVLKQDRARINVDVLALTKSFEQTRTRLAAAAEQAATTKTASAADTKVSVMPRPLEVASLDPAAGSEALQAIDSTVPMPASASGQLAYAREMAPVTSFDTKPASTKYSDRELWCLSEAIYFESRGESYRGQVAVAQVVMNRLKHKLYPKTICGVVFQGEERRNACQFSFACDGIPETVTDKKSWAQAEEIAKKVTSGELYLTEVANATHYHATYVYPDWAPRLKRVTKIGLHVFYRFKGSAAG</sequence>
<organism evidence="2 3">
    <name type="scientific">Paradevosia tibetensis</name>
    <dbReference type="NCBI Taxonomy" id="1447062"/>
    <lineage>
        <taxon>Bacteria</taxon>
        <taxon>Pseudomonadati</taxon>
        <taxon>Pseudomonadota</taxon>
        <taxon>Alphaproteobacteria</taxon>
        <taxon>Hyphomicrobiales</taxon>
        <taxon>Devosiaceae</taxon>
        <taxon>Paradevosia</taxon>
    </lineage>
</organism>
<dbReference type="EMBL" id="CP041690">
    <property type="protein sequence ID" value="QEE19657.1"/>
    <property type="molecule type" value="Genomic_DNA"/>
</dbReference>
<dbReference type="KEGG" id="yti:FNA67_05475"/>
<keyword evidence="3" id="KW-1185">Reference proteome</keyword>
<dbReference type="Gene3D" id="1.10.10.2520">
    <property type="entry name" value="Cell wall hydrolase SleB, domain 1"/>
    <property type="match status" value="1"/>
</dbReference>
<dbReference type="AlphaFoldDB" id="A0A5B9DKH6"/>
<dbReference type="GO" id="GO:0016787">
    <property type="term" value="F:hydrolase activity"/>
    <property type="evidence" value="ECO:0007669"/>
    <property type="project" value="UniProtKB-KW"/>
</dbReference>